<sequence length="314" mass="35010">MQQISGMGKLLIVGSVAFDDIETPFGKSDKILGGAGTFIGLAASQFKVQSSVVSVVGEDFPQSYLDIFTDHNIDISGIDVVKGGKTFYWKGKYHNDLNSRDTLITELNTMADFNPVVPDNFKDADVVMLGNLHPSIQLGVIDQMEKRPKLIIADTMNFWMNNTWDELMEVVKRIDVITINDEEARQMTNEYSLVKAAAKIQEIGPKYVVIKKGEHGALLFHEEHIFFAPALPLEEVFDPTGAGDTFAGGFAGHLAETKNISFESMKNAIIHGSNLASFCVERFGTERMLNLKRHEIDSRLLQFKELTQFNIELT</sequence>
<keyword evidence="5" id="KW-1185">Reference proteome</keyword>
<keyword evidence="1" id="KW-0808">Transferase</keyword>
<gene>
    <name evidence="4" type="ORF">SAMN06265377_0504</name>
</gene>
<dbReference type="Pfam" id="PF00294">
    <property type="entry name" value="PfkB"/>
    <property type="match status" value="1"/>
</dbReference>
<dbReference type="InterPro" id="IPR029056">
    <property type="entry name" value="Ribokinase-like"/>
</dbReference>
<proteinExistence type="predicted"/>
<evidence type="ECO:0000256" key="2">
    <source>
        <dbReference type="ARBA" id="ARBA00022777"/>
    </source>
</evidence>
<dbReference type="Proteomes" id="UP000219048">
    <property type="component" value="Unassembled WGS sequence"/>
</dbReference>
<keyword evidence="2 4" id="KW-0418">Kinase</keyword>
<dbReference type="GO" id="GO:0005829">
    <property type="term" value="C:cytosol"/>
    <property type="evidence" value="ECO:0007669"/>
    <property type="project" value="TreeGrafter"/>
</dbReference>
<dbReference type="InterPro" id="IPR011611">
    <property type="entry name" value="PfkB_dom"/>
</dbReference>
<protein>
    <submittedName>
        <fullName evidence="4">Sugar or nucleoside kinase, ribokinase family</fullName>
    </submittedName>
</protein>
<reference evidence="5" key="1">
    <citation type="submission" date="2017-09" db="EMBL/GenBank/DDBJ databases">
        <authorList>
            <person name="Varghese N."/>
            <person name="Submissions S."/>
        </authorList>
    </citation>
    <scope>NUCLEOTIDE SEQUENCE [LARGE SCALE GENOMIC DNA]</scope>
    <source>
        <strain evidence="5">DSM 25885</strain>
    </source>
</reference>
<dbReference type="PANTHER" id="PTHR10584">
    <property type="entry name" value="SUGAR KINASE"/>
    <property type="match status" value="1"/>
</dbReference>
<dbReference type="EMBL" id="OBEH01000001">
    <property type="protein sequence ID" value="SNY94844.1"/>
    <property type="molecule type" value="Genomic_DNA"/>
</dbReference>
<feature type="domain" description="Carbohydrate kinase PfkB" evidence="3">
    <location>
        <begin position="30"/>
        <end position="287"/>
    </location>
</feature>
<evidence type="ECO:0000259" key="3">
    <source>
        <dbReference type="Pfam" id="PF00294"/>
    </source>
</evidence>
<evidence type="ECO:0000256" key="1">
    <source>
        <dbReference type="ARBA" id="ARBA00022679"/>
    </source>
</evidence>
<evidence type="ECO:0000313" key="4">
    <source>
        <dbReference type="EMBL" id="SNY94844.1"/>
    </source>
</evidence>
<dbReference type="InterPro" id="IPR002173">
    <property type="entry name" value="Carboh/pur_kinase_PfkB_CS"/>
</dbReference>
<dbReference type="GO" id="GO:0016301">
    <property type="term" value="F:kinase activity"/>
    <property type="evidence" value="ECO:0007669"/>
    <property type="project" value="UniProtKB-KW"/>
</dbReference>
<dbReference type="PROSITE" id="PS00584">
    <property type="entry name" value="PFKB_KINASES_2"/>
    <property type="match status" value="1"/>
</dbReference>
<dbReference type="Gene3D" id="3.40.1190.20">
    <property type="match status" value="1"/>
</dbReference>
<dbReference type="PANTHER" id="PTHR10584:SF166">
    <property type="entry name" value="RIBOKINASE"/>
    <property type="match status" value="1"/>
</dbReference>
<name>A0A285MCE1_9FLAO</name>
<accession>A0A285MCE1</accession>
<dbReference type="AlphaFoldDB" id="A0A285MCE1"/>
<organism evidence="4 5">
    <name type="scientific">Flagellimonas pacifica</name>
    <dbReference type="NCBI Taxonomy" id="1247520"/>
    <lineage>
        <taxon>Bacteria</taxon>
        <taxon>Pseudomonadati</taxon>
        <taxon>Bacteroidota</taxon>
        <taxon>Flavobacteriia</taxon>
        <taxon>Flavobacteriales</taxon>
        <taxon>Flavobacteriaceae</taxon>
        <taxon>Flagellimonas</taxon>
    </lineage>
</organism>
<evidence type="ECO:0000313" key="5">
    <source>
        <dbReference type="Proteomes" id="UP000219048"/>
    </source>
</evidence>
<dbReference type="SUPFAM" id="SSF53613">
    <property type="entry name" value="Ribokinase-like"/>
    <property type="match status" value="1"/>
</dbReference>